<name>A0A4U7BFU7_9PEZI</name>
<keyword evidence="2" id="KW-0472">Membrane</keyword>
<feature type="region of interest" description="Disordered" evidence="1">
    <location>
        <begin position="285"/>
        <end position="352"/>
    </location>
</feature>
<dbReference type="PANTHER" id="PTHR34883">
    <property type="entry name" value="SERINE-RICH PROTEIN, PUTATIVE-RELATED-RELATED"/>
    <property type="match status" value="1"/>
</dbReference>
<dbReference type="InterPro" id="IPR008972">
    <property type="entry name" value="Cupredoxin"/>
</dbReference>
<keyword evidence="2" id="KW-1133">Transmembrane helix</keyword>
<sequence length="439" mass="45456">MRPFILIALAAITGAFAQQRTTSTTSRASSTTSRSPATHTVLVGKADHVFEPNNLEADVGDTVVFEFYPLNHSVVRADYRYPCVPYESTGANREGFFSGFLPVNTITDNMPQWNITINDTLPIFYYCSAPGSCINYGMVGAINPNTSSQVSEQQNLARSAKYMLQPGEPFPASSSSSIASIAATATVTAPATSTPTTPSSSPTPTPPHHSSLSKGAIAGIVLGALALLALLGALFYFIGRSRSLSHSAQVARSTVPHNPETGYNPNGGHVFSTYAGSMTPGASNASDAGGAHGMGPASVGRWSSQQASTLAGGYDPSIGTRGGYESKTPDVRAWAEESGSVRSNSPPTVGGGAMTPYVGFPVGAGMPPPMGQGGTPHHSVQSQGGWGYDGAGMGGHQSVELRGSEVPGLGVVIDRGQEGERTFHELEAKRASGMIGRGE</sequence>
<evidence type="ECO:0000256" key="1">
    <source>
        <dbReference type="SAM" id="MobiDB-lite"/>
    </source>
</evidence>
<gene>
    <name evidence="4" type="ORF">C1H76_0412</name>
</gene>
<evidence type="ECO:0000256" key="3">
    <source>
        <dbReference type="SAM" id="SignalP"/>
    </source>
</evidence>
<dbReference type="EMBL" id="PTQR01000004">
    <property type="protein sequence ID" value="TKX27574.1"/>
    <property type="molecule type" value="Genomic_DNA"/>
</dbReference>
<evidence type="ECO:0000313" key="4">
    <source>
        <dbReference type="EMBL" id="TKX27574.1"/>
    </source>
</evidence>
<evidence type="ECO:0000256" key="2">
    <source>
        <dbReference type="SAM" id="Phobius"/>
    </source>
</evidence>
<dbReference type="InterPro" id="IPR052953">
    <property type="entry name" value="Ser-rich/MCO-related"/>
</dbReference>
<protein>
    <recommendedName>
        <fullName evidence="6">Extracellular serine-rich protein</fullName>
    </recommendedName>
</protein>
<dbReference type="SUPFAM" id="SSF49503">
    <property type="entry name" value="Cupredoxins"/>
    <property type="match status" value="1"/>
</dbReference>
<organism evidence="4 5">
    <name type="scientific">Elsinoe australis</name>
    <dbReference type="NCBI Taxonomy" id="40998"/>
    <lineage>
        <taxon>Eukaryota</taxon>
        <taxon>Fungi</taxon>
        <taxon>Dikarya</taxon>
        <taxon>Ascomycota</taxon>
        <taxon>Pezizomycotina</taxon>
        <taxon>Dothideomycetes</taxon>
        <taxon>Dothideomycetidae</taxon>
        <taxon>Myriangiales</taxon>
        <taxon>Elsinoaceae</taxon>
        <taxon>Elsinoe</taxon>
    </lineage>
</organism>
<feature type="signal peptide" evidence="3">
    <location>
        <begin position="1"/>
        <end position="17"/>
    </location>
</feature>
<dbReference type="PANTHER" id="PTHR34883:SF19">
    <property type="entry name" value="EXTRACELLULAR SERINE-RICH PROTEIN"/>
    <property type="match status" value="1"/>
</dbReference>
<feature type="transmembrane region" description="Helical" evidence="2">
    <location>
        <begin position="216"/>
        <end position="238"/>
    </location>
</feature>
<proteinExistence type="predicted"/>
<evidence type="ECO:0000313" key="5">
    <source>
        <dbReference type="Proteomes" id="UP000308133"/>
    </source>
</evidence>
<keyword evidence="3" id="KW-0732">Signal</keyword>
<dbReference type="Gene3D" id="2.60.40.420">
    <property type="entry name" value="Cupredoxins - blue copper proteins"/>
    <property type="match status" value="1"/>
</dbReference>
<comment type="caution">
    <text evidence="4">The sequence shown here is derived from an EMBL/GenBank/DDBJ whole genome shotgun (WGS) entry which is preliminary data.</text>
</comment>
<dbReference type="Proteomes" id="UP000308133">
    <property type="component" value="Unassembled WGS sequence"/>
</dbReference>
<feature type="region of interest" description="Disordered" evidence="1">
    <location>
        <begin position="189"/>
        <end position="211"/>
    </location>
</feature>
<evidence type="ECO:0008006" key="6">
    <source>
        <dbReference type="Google" id="ProtNLM"/>
    </source>
</evidence>
<keyword evidence="2" id="KW-0812">Transmembrane</keyword>
<accession>A0A4U7BFU7</accession>
<feature type="compositionally biased region" description="Low complexity" evidence="1">
    <location>
        <begin position="189"/>
        <end position="200"/>
    </location>
</feature>
<reference evidence="4 5" key="1">
    <citation type="submission" date="2018-02" db="EMBL/GenBank/DDBJ databases">
        <title>Draft genome sequences of Elsinoe sp., causing black scab on jojoba.</title>
        <authorList>
            <person name="Stodart B."/>
            <person name="Jeffress S."/>
            <person name="Ash G."/>
            <person name="Arun Chinnappa K."/>
        </authorList>
    </citation>
    <scope>NUCLEOTIDE SEQUENCE [LARGE SCALE GENOMIC DNA]</scope>
    <source>
        <strain evidence="4 5">Hillstone_2</strain>
    </source>
</reference>
<dbReference type="AlphaFoldDB" id="A0A4U7BFU7"/>
<dbReference type="CDD" id="cd00920">
    <property type="entry name" value="Cupredoxin"/>
    <property type="match status" value="1"/>
</dbReference>
<feature type="chain" id="PRO_5020545225" description="Extracellular serine-rich protein" evidence="3">
    <location>
        <begin position="18"/>
        <end position="439"/>
    </location>
</feature>